<evidence type="ECO:0000313" key="1">
    <source>
        <dbReference type="EMBL" id="KAJ7192604.1"/>
    </source>
</evidence>
<dbReference type="EMBL" id="JARJCW010000118">
    <property type="protein sequence ID" value="KAJ7192604.1"/>
    <property type="molecule type" value="Genomic_DNA"/>
</dbReference>
<dbReference type="GO" id="GO:0007166">
    <property type="term" value="P:cell surface receptor signaling pathway"/>
    <property type="evidence" value="ECO:0007669"/>
    <property type="project" value="InterPro"/>
</dbReference>
<dbReference type="InterPro" id="IPR036537">
    <property type="entry name" value="Adaptor_Cbl_N_dom_sf"/>
</dbReference>
<dbReference type="InterPro" id="IPR059179">
    <property type="entry name" value="MLKL-like_MCAfunc"/>
</dbReference>
<dbReference type="Gene3D" id="1.20.930.20">
    <property type="entry name" value="Adaptor protein Cbl, N-terminal domain"/>
    <property type="match status" value="1"/>
</dbReference>
<keyword evidence="2" id="KW-1185">Reference proteome</keyword>
<sequence length="337" mass="37236">MPSKTLVKALARAQDMRKHCETTPHLSLYQPATASAAEVCKLRGRNTASLAGYAVKKTAGLIDIGAEQPHSGEVYKGLLEFERALDMMRARLDFEATLDQQRVKFWKGLDVARFYRDCSRLKAAVGRSYENLLEILKNPTEGSSPSKSECALEVANVGILAASAICDAPVLNFLKPALGTVALICETAKTVQGNRQSAAELANYARNVTAHVVDLTAPGCENAMAPLCSALEETQVFLHSLRKRRRVASWMLARWENDRFTQLNSALDRALYVFSTSEVVRMAAIFQDNAKQLTTVVETVHCLEDNGKQHIQPCHPLMGPGLVHYVNLFKMTQPRTF</sequence>
<reference evidence="1" key="1">
    <citation type="submission" date="2023-03" db="EMBL/GenBank/DDBJ databases">
        <title>Massive genome expansion in bonnet fungi (Mycena s.s.) driven by repeated elements and novel gene families across ecological guilds.</title>
        <authorList>
            <consortium name="Lawrence Berkeley National Laboratory"/>
            <person name="Harder C.B."/>
            <person name="Miyauchi S."/>
            <person name="Viragh M."/>
            <person name="Kuo A."/>
            <person name="Thoen E."/>
            <person name="Andreopoulos B."/>
            <person name="Lu D."/>
            <person name="Skrede I."/>
            <person name="Drula E."/>
            <person name="Henrissat B."/>
            <person name="Morin E."/>
            <person name="Kohler A."/>
            <person name="Barry K."/>
            <person name="LaButti K."/>
            <person name="Morin E."/>
            <person name="Salamov A."/>
            <person name="Lipzen A."/>
            <person name="Mereny Z."/>
            <person name="Hegedus B."/>
            <person name="Baldrian P."/>
            <person name="Stursova M."/>
            <person name="Weitz H."/>
            <person name="Taylor A."/>
            <person name="Grigoriev I.V."/>
            <person name="Nagy L.G."/>
            <person name="Martin F."/>
            <person name="Kauserud H."/>
        </authorList>
    </citation>
    <scope>NUCLEOTIDE SEQUENCE</scope>
    <source>
        <strain evidence="1">9144</strain>
    </source>
</reference>
<gene>
    <name evidence="1" type="ORF">GGX14DRAFT_546472</name>
</gene>
<proteinExistence type="predicted"/>
<protein>
    <submittedName>
        <fullName evidence="1">Uncharacterized protein</fullName>
    </submittedName>
</protein>
<accession>A0AAD6Y5P8</accession>
<dbReference type="CDD" id="cd21037">
    <property type="entry name" value="MLKL_NTD"/>
    <property type="match status" value="1"/>
</dbReference>
<comment type="caution">
    <text evidence="1">The sequence shown here is derived from an EMBL/GenBank/DDBJ whole genome shotgun (WGS) entry which is preliminary data.</text>
</comment>
<dbReference type="Proteomes" id="UP001219525">
    <property type="component" value="Unassembled WGS sequence"/>
</dbReference>
<dbReference type="AlphaFoldDB" id="A0AAD6Y5P8"/>
<organism evidence="1 2">
    <name type="scientific">Mycena pura</name>
    <dbReference type="NCBI Taxonomy" id="153505"/>
    <lineage>
        <taxon>Eukaryota</taxon>
        <taxon>Fungi</taxon>
        <taxon>Dikarya</taxon>
        <taxon>Basidiomycota</taxon>
        <taxon>Agaricomycotina</taxon>
        <taxon>Agaricomycetes</taxon>
        <taxon>Agaricomycetidae</taxon>
        <taxon>Agaricales</taxon>
        <taxon>Marasmiineae</taxon>
        <taxon>Mycenaceae</taxon>
        <taxon>Mycena</taxon>
    </lineage>
</organism>
<evidence type="ECO:0000313" key="2">
    <source>
        <dbReference type="Proteomes" id="UP001219525"/>
    </source>
</evidence>
<name>A0AAD6Y5P8_9AGAR</name>